<dbReference type="InterPro" id="IPR024326">
    <property type="entry name" value="RRP7_C"/>
</dbReference>
<name>A0A9P7GD24_9AGAR</name>
<dbReference type="EMBL" id="JABCKV010000058">
    <property type="protein sequence ID" value="KAG5644787.1"/>
    <property type="molecule type" value="Genomic_DNA"/>
</dbReference>
<evidence type="ECO:0000259" key="1">
    <source>
        <dbReference type="Pfam" id="PF12923"/>
    </source>
</evidence>
<keyword evidence="3" id="KW-1185">Reference proteome</keyword>
<proteinExistence type="predicted"/>
<sequence length="75" mass="8536">MYKAVKMLGSGVGVVSKQFQRSRQASKWNQTAKKEGKEKQDFYAFQKVEKQHSELTNLKATWAEDKAKVEALKAS</sequence>
<organism evidence="2 3">
    <name type="scientific">Asterophora parasitica</name>
    <dbReference type="NCBI Taxonomy" id="117018"/>
    <lineage>
        <taxon>Eukaryota</taxon>
        <taxon>Fungi</taxon>
        <taxon>Dikarya</taxon>
        <taxon>Basidiomycota</taxon>
        <taxon>Agaricomycotina</taxon>
        <taxon>Agaricomycetes</taxon>
        <taxon>Agaricomycetidae</taxon>
        <taxon>Agaricales</taxon>
        <taxon>Tricholomatineae</taxon>
        <taxon>Lyophyllaceae</taxon>
        <taxon>Asterophora</taxon>
    </lineage>
</organism>
<evidence type="ECO:0000313" key="3">
    <source>
        <dbReference type="Proteomes" id="UP000775547"/>
    </source>
</evidence>
<dbReference type="Pfam" id="PF12923">
    <property type="entry name" value="RRP7"/>
    <property type="match status" value="1"/>
</dbReference>
<feature type="domain" description="Ribosomal RNA-processing protein 7 C-terminal" evidence="1">
    <location>
        <begin position="17"/>
        <end position="75"/>
    </location>
</feature>
<gene>
    <name evidence="2" type="ORF">DXG03_007608</name>
</gene>
<reference evidence="2" key="2">
    <citation type="submission" date="2021-10" db="EMBL/GenBank/DDBJ databases">
        <title>Phylogenomics reveals ancestral predisposition of the termite-cultivated fungus Termitomyces towards a domesticated lifestyle.</title>
        <authorList>
            <person name="Auxier B."/>
            <person name="Grum-Grzhimaylo A."/>
            <person name="Cardenas M.E."/>
            <person name="Lodge J.D."/>
            <person name="Laessoe T."/>
            <person name="Pedersen O."/>
            <person name="Smith M.E."/>
            <person name="Kuyper T.W."/>
            <person name="Franco-Molano E.A."/>
            <person name="Baroni T.J."/>
            <person name="Aanen D.K."/>
        </authorList>
    </citation>
    <scope>NUCLEOTIDE SEQUENCE</scope>
    <source>
        <strain evidence="2">AP01</strain>
        <tissue evidence="2">Mycelium</tissue>
    </source>
</reference>
<dbReference type="Proteomes" id="UP000775547">
    <property type="component" value="Unassembled WGS sequence"/>
</dbReference>
<protein>
    <recommendedName>
        <fullName evidence="1">Ribosomal RNA-processing protein 7 C-terminal domain-containing protein</fullName>
    </recommendedName>
</protein>
<dbReference type="Gene3D" id="6.10.250.1770">
    <property type="match status" value="1"/>
</dbReference>
<comment type="caution">
    <text evidence="2">The sequence shown here is derived from an EMBL/GenBank/DDBJ whole genome shotgun (WGS) entry which is preliminary data.</text>
</comment>
<dbReference type="AlphaFoldDB" id="A0A9P7GD24"/>
<dbReference type="OrthoDB" id="5390at2759"/>
<accession>A0A9P7GD24</accession>
<reference evidence="2" key="1">
    <citation type="submission" date="2020-07" db="EMBL/GenBank/DDBJ databases">
        <authorList>
            <person name="Nieuwenhuis M."/>
            <person name="Van De Peppel L.J.J."/>
        </authorList>
    </citation>
    <scope>NUCLEOTIDE SEQUENCE</scope>
    <source>
        <strain evidence="2">AP01</strain>
        <tissue evidence="2">Mycelium</tissue>
    </source>
</reference>
<evidence type="ECO:0000313" key="2">
    <source>
        <dbReference type="EMBL" id="KAG5644787.1"/>
    </source>
</evidence>